<evidence type="ECO:0000256" key="2">
    <source>
        <dbReference type="ARBA" id="ARBA00008017"/>
    </source>
</evidence>
<dbReference type="InterPro" id="IPR011066">
    <property type="entry name" value="MscS_channel_C_sf"/>
</dbReference>
<feature type="domain" description="Mechanosensitive ion channel MscS C-terminal" evidence="9">
    <location>
        <begin position="194"/>
        <end position="281"/>
    </location>
</feature>
<reference evidence="11" key="1">
    <citation type="submission" date="2022-10" db="EMBL/GenBank/DDBJ databases">
        <title>Gaoshiqiia sediminis gen. nov., sp. nov., isolated from coastal sediment.</title>
        <authorList>
            <person name="Yu W.X."/>
            <person name="Mu D.S."/>
            <person name="Du J.Z."/>
            <person name="Liang Y.Q."/>
        </authorList>
    </citation>
    <scope>NUCLEOTIDE SEQUENCE</scope>
    <source>
        <strain evidence="11">A06</strain>
    </source>
</reference>
<sequence>MEKILSTDFWGKLAIGFTDWAISELPSIIILILLLIVLLRTSSFLIRKLKNILISRTVYNQDEPDLEAEKRLNTLMGIVRKGVAILIWAVFIMIFLKKINIDIAPILAGAGIVGLAVGFGAQELVRDFISGFFILLENQIRTGDVAIINGTGGLVEKIELRTITLRDQSGTVHVFQNGKINTVSNMTKGWSAMVFDIGVAYKEDLNRVMDVMREVSEELRNDETFGPKILEPMEIFGLDSFGDSALVIKGRIKTRPIEQWNVGREYRKRLKEAFDKHGIEIPFPHHTIYWGEEMKPLQMTLNKAENTRENN</sequence>
<keyword evidence="5 7" id="KW-1133">Transmembrane helix</keyword>
<dbReference type="Gene3D" id="2.30.30.60">
    <property type="match status" value="1"/>
</dbReference>
<dbReference type="InterPro" id="IPR010920">
    <property type="entry name" value="LSM_dom_sf"/>
</dbReference>
<dbReference type="Gene3D" id="3.30.70.100">
    <property type="match status" value="1"/>
</dbReference>
<dbReference type="SUPFAM" id="SSF82861">
    <property type="entry name" value="Mechanosensitive channel protein MscS (YggB), transmembrane region"/>
    <property type="match status" value="1"/>
</dbReference>
<evidence type="ECO:0000256" key="1">
    <source>
        <dbReference type="ARBA" id="ARBA00004651"/>
    </source>
</evidence>
<dbReference type="SUPFAM" id="SSF82689">
    <property type="entry name" value="Mechanosensitive channel protein MscS (YggB), C-terminal domain"/>
    <property type="match status" value="1"/>
</dbReference>
<comment type="similarity">
    <text evidence="2">Belongs to the MscS (TC 1.A.23) family.</text>
</comment>
<keyword evidence="12" id="KW-1185">Reference proteome</keyword>
<dbReference type="Gene3D" id="1.10.287.1260">
    <property type="match status" value="1"/>
</dbReference>
<dbReference type="InterPro" id="IPR023408">
    <property type="entry name" value="MscS_beta-dom_sf"/>
</dbReference>
<evidence type="ECO:0000256" key="5">
    <source>
        <dbReference type="ARBA" id="ARBA00022989"/>
    </source>
</evidence>
<dbReference type="InterPro" id="IPR045276">
    <property type="entry name" value="YbiO_bact"/>
</dbReference>
<comment type="caution">
    <text evidence="11">The sequence shown here is derived from an EMBL/GenBank/DDBJ whole genome shotgun (WGS) entry which is preliminary data.</text>
</comment>
<evidence type="ECO:0000256" key="4">
    <source>
        <dbReference type="ARBA" id="ARBA00022692"/>
    </source>
</evidence>
<dbReference type="PANTHER" id="PTHR30460">
    <property type="entry name" value="MODERATE CONDUCTANCE MECHANOSENSITIVE CHANNEL YBIO"/>
    <property type="match status" value="1"/>
</dbReference>
<feature type="domain" description="Mechanosensitive ion channel transmembrane helices 2/3" evidence="10">
    <location>
        <begin position="82"/>
        <end position="122"/>
    </location>
</feature>
<dbReference type="InterPro" id="IPR011014">
    <property type="entry name" value="MscS_channel_TM-2"/>
</dbReference>
<protein>
    <submittedName>
        <fullName evidence="11">Mechanosensitive ion channel family protein</fullName>
    </submittedName>
</protein>
<evidence type="ECO:0000256" key="3">
    <source>
        <dbReference type="ARBA" id="ARBA00022475"/>
    </source>
</evidence>
<keyword evidence="3" id="KW-1003">Cell membrane</keyword>
<feature type="domain" description="Mechanosensitive ion channel MscS" evidence="8">
    <location>
        <begin position="124"/>
        <end position="187"/>
    </location>
</feature>
<feature type="transmembrane region" description="Helical" evidence="7">
    <location>
        <begin position="20"/>
        <end position="39"/>
    </location>
</feature>
<dbReference type="EMBL" id="JAPAAF010000030">
    <property type="protein sequence ID" value="MCW0484184.1"/>
    <property type="molecule type" value="Genomic_DNA"/>
</dbReference>
<name>A0AA41Y689_9BACT</name>
<keyword evidence="6 7" id="KW-0472">Membrane</keyword>
<dbReference type="Pfam" id="PF21082">
    <property type="entry name" value="MS_channel_3rd"/>
    <property type="match status" value="1"/>
</dbReference>
<evidence type="ECO:0000313" key="11">
    <source>
        <dbReference type="EMBL" id="MCW0484184.1"/>
    </source>
</evidence>
<dbReference type="InterPro" id="IPR049278">
    <property type="entry name" value="MS_channel_C"/>
</dbReference>
<dbReference type="GO" id="GO:0005886">
    <property type="term" value="C:plasma membrane"/>
    <property type="evidence" value="ECO:0007669"/>
    <property type="project" value="UniProtKB-SubCell"/>
</dbReference>
<dbReference type="Proteomes" id="UP001163821">
    <property type="component" value="Unassembled WGS sequence"/>
</dbReference>
<evidence type="ECO:0000313" key="12">
    <source>
        <dbReference type="Proteomes" id="UP001163821"/>
    </source>
</evidence>
<organism evidence="11 12">
    <name type="scientific">Gaoshiqia sediminis</name>
    <dbReference type="NCBI Taxonomy" id="2986998"/>
    <lineage>
        <taxon>Bacteria</taxon>
        <taxon>Pseudomonadati</taxon>
        <taxon>Bacteroidota</taxon>
        <taxon>Bacteroidia</taxon>
        <taxon>Marinilabiliales</taxon>
        <taxon>Prolixibacteraceae</taxon>
        <taxon>Gaoshiqia</taxon>
    </lineage>
</organism>
<dbReference type="PANTHER" id="PTHR30460:SF0">
    <property type="entry name" value="MODERATE CONDUCTANCE MECHANOSENSITIVE CHANNEL YBIO"/>
    <property type="match status" value="1"/>
</dbReference>
<dbReference type="RefSeq" id="WP_282592777.1">
    <property type="nucleotide sequence ID" value="NZ_JAPAAF010000030.1"/>
</dbReference>
<evidence type="ECO:0000259" key="10">
    <source>
        <dbReference type="Pfam" id="PF21088"/>
    </source>
</evidence>
<evidence type="ECO:0000259" key="8">
    <source>
        <dbReference type="Pfam" id="PF00924"/>
    </source>
</evidence>
<dbReference type="InterPro" id="IPR049142">
    <property type="entry name" value="MS_channel_1st"/>
</dbReference>
<dbReference type="SUPFAM" id="SSF50182">
    <property type="entry name" value="Sm-like ribonucleoproteins"/>
    <property type="match status" value="1"/>
</dbReference>
<evidence type="ECO:0000256" key="7">
    <source>
        <dbReference type="SAM" id="Phobius"/>
    </source>
</evidence>
<dbReference type="Pfam" id="PF21088">
    <property type="entry name" value="MS_channel_1st"/>
    <property type="match status" value="1"/>
</dbReference>
<gene>
    <name evidence="11" type="ORF">N2K84_15695</name>
</gene>
<keyword evidence="4 7" id="KW-0812">Transmembrane</keyword>
<evidence type="ECO:0000259" key="9">
    <source>
        <dbReference type="Pfam" id="PF21082"/>
    </source>
</evidence>
<comment type="subcellular location">
    <subcellularLocation>
        <location evidence="1">Cell membrane</location>
        <topology evidence="1">Multi-pass membrane protein</topology>
    </subcellularLocation>
</comment>
<dbReference type="AlphaFoldDB" id="A0AA41Y689"/>
<dbReference type="GO" id="GO:0008381">
    <property type="term" value="F:mechanosensitive monoatomic ion channel activity"/>
    <property type="evidence" value="ECO:0007669"/>
    <property type="project" value="InterPro"/>
</dbReference>
<feature type="transmembrane region" description="Helical" evidence="7">
    <location>
        <begin position="103"/>
        <end position="121"/>
    </location>
</feature>
<accession>A0AA41Y689</accession>
<dbReference type="InterPro" id="IPR006685">
    <property type="entry name" value="MscS_channel_2nd"/>
</dbReference>
<dbReference type="Pfam" id="PF00924">
    <property type="entry name" value="MS_channel_2nd"/>
    <property type="match status" value="1"/>
</dbReference>
<proteinExistence type="inferred from homology"/>
<evidence type="ECO:0000256" key="6">
    <source>
        <dbReference type="ARBA" id="ARBA00023136"/>
    </source>
</evidence>
<feature type="transmembrane region" description="Helical" evidence="7">
    <location>
        <begin position="78"/>
        <end position="97"/>
    </location>
</feature>